<gene>
    <name evidence="9" type="ORF">HG537_0C02660</name>
</gene>
<feature type="domain" description="C2H2-type" evidence="8">
    <location>
        <begin position="317"/>
        <end position="342"/>
    </location>
</feature>
<dbReference type="GO" id="GO:0000981">
    <property type="term" value="F:DNA-binding transcription factor activity, RNA polymerase II-specific"/>
    <property type="evidence" value="ECO:0007669"/>
    <property type="project" value="InterPro"/>
</dbReference>
<comment type="subcellular location">
    <subcellularLocation>
        <location evidence="1">Nucleus</location>
    </subcellularLocation>
</comment>
<sequence>MSVLQRIESNGTATSLNDHFNLQLIPKQQVDQVVNNDLTGNTLASEPQRGYLLEDFFNLQEPDSVRESRRLSISEYDVDNAGYYEYEYFGKKNDMIPNFNDNDEDVVMMSDDEVRPFEFDLPRVTSGDVVEPQLEIDNLLADEFTDPLIYGTDEPQRKKMKDYFKFNIFSSNSGGADDRKKYFWSRKKKNALKSYEEEELVVEETSSSIVINPSKLISNHQETVGSTPDKYDDSDEYIAAEPLSQFTVFDAHIFDQNVVPDTVKRNLTSMPKPRGRKPSPIPDASKQFGCEYCDRRFKRQEHLKRHIRSLHMGEKPFNCLICGKKFSRSDNLNQHVKTHSHQ</sequence>
<dbReference type="PROSITE" id="PS50157">
    <property type="entry name" value="ZINC_FINGER_C2H2_2"/>
    <property type="match status" value="2"/>
</dbReference>
<dbReference type="AlphaFoldDB" id="A0A7H9HQQ4"/>
<dbReference type="InterPro" id="IPR013087">
    <property type="entry name" value="Znf_C2H2_type"/>
</dbReference>
<protein>
    <recommendedName>
        <fullName evidence="8">C2H2-type domain-containing protein</fullName>
    </recommendedName>
</protein>
<dbReference type="OrthoDB" id="654211at2759"/>
<feature type="domain" description="C2H2-type" evidence="8">
    <location>
        <begin position="288"/>
        <end position="316"/>
    </location>
</feature>
<dbReference type="PANTHER" id="PTHR40626:SF32">
    <property type="entry name" value="ZINC FINGER PROTEIN RST2"/>
    <property type="match status" value="1"/>
</dbReference>
<keyword evidence="5" id="KW-0862">Zinc</keyword>
<evidence type="ECO:0000256" key="1">
    <source>
        <dbReference type="ARBA" id="ARBA00004123"/>
    </source>
</evidence>
<keyword evidence="3" id="KW-0677">Repeat</keyword>
<evidence type="ECO:0000256" key="3">
    <source>
        <dbReference type="ARBA" id="ARBA00022737"/>
    </source>
</evidence>
<name>A0A7H9HQQ4_9SACH</name>
<reference evidence="9 10" key="1">
    <citation type="submission" date="2020-06" db="EMBL/GenBank/DDBJ databases">
        <title>The yeast mating-type switching endonuclease HO is a domesticated member of an unorthodox homing genetic element family.</title>
        <authorList>
            <person name="Coughlan A.Y."/>
            <person name="Lombardi L."/>
            <person name="Braun-Galleani S."/>
            <person name="Martos A.R."/>
            <person name="Galeote V."/>
            <person name="Bigey F."/>
            <person name="Dequin S."/>
            <person name="Byrne K.P."/>
            <person name="Wolfe K.H."/>
        </authorList>
    </citation>
    <scope>NUCLEOTIDE SEQUENCE [LARGE SCALE GENOMIC DNA]</scope>
    <source>
        <strain evidence="9 10">CBS2947</strain>
    </source>
</reference>
<evidence type="ECO:0000256" key="5">
    <source>
        <dbReference type="ARBA" id="ARBA00022833"/>
    </source>
</evidence>
<evidence type="ECO:0000256" key="6">
    <source>
        <dbReference type="ARBA" id="ARBA00023242"/>
    </source>
</evidence>
<dbReference type="Pfam" id="PF00096">
    <property type="entry name" value="zf-C2H2"/>
    <property type="match status" value="2"/>
</dbReference>
<keyword evidence="4 7" id="KW-0863">Zinc-finger</keyword>
<dbReference type="InterPro" id="IPR051059">
    <property type="entry name" value="VerF-like"/>
</dbReference>
<dbReference type="Proteomes" id="UP000510647">
    <property type="component" value="Chromosome 3"/>
</dbReference>
<dbReference type="Gene3D" id="3.30.160.60">
    <property type="entry name" value="Classic Zinc Finger"/>
    <property type="match status" value="2"/>
</dbReference>
<evidence type="ECO:0000313" key="10">
    <source>
        <dbReference type="Proteomes" id="UP000510647"/>
    </source>
</evidence>
<keyword evidence="2" id="KW-0479">Metal-binding</keyword>
<dbReference type="InterPro" id="IPR036236">
    <property type="entry name" value="Znf_C2H2_sf"/>
</dbReference>
<dbReference type="EMBL" id="CP059269">
    <property type="protein sequence ID" value="QLQ79619.1"/>
    <property type="molecule type" value="Genomic_DNA"/>
</dbReference>
<dbReference type="GO" id="GO:0000978">
    <property type="term" value="F:RNA polymerase II cis-regulatory region sequence-specific DNA binding"/>
    <property type="evidence" value="ECO:0007669"/>
    <property type="project" value="InterPro"/>
</dbReference>
<dbReference type="PROSITE" id="PS00028">
    <property type="entry name" value="ZINC_FINGER_C2H2_1"/>
    <property type="match status" value="2"/>
</dbReference>
<evidence type="ECO:0000259" key="8">
    <source>
        <dbReference type="PROSITE" id="PS50157"/>
    </source>
</evidence>
<evidence type="ECO:0000256" key="2">
    <source>
        <dbReference type="ARBA" id="ARBA00022723"/>
    </source>
</evidence>
<dbReference type="SMART" id="SM00355">
    <property type="entry name" value="ZnF_C2H2"/>
    <property type="match status" value="2"/>
</dbReference>
<dbReference type="SUPFAM" id="SSF57667">
    <property type="entry name" value="beta-beta-alpha zinc fingers"/>
    <property type="match status" value="1"/>
</dbReference>
<organism evidence="9 10">
    <name type="scientific">Torulaspora globosa</name>
    <dbReference type="NCBI Taxonomy" id="48254"/>
    <lineage>
        <taxon>Eukaryota</taxon>
        <taxon>Fungi</taxon>
        <taxon>Dikarya</taxon>
        <taxon>Ascomycota</taxon>
        <taxon>Saccharomycotina</taxon>
        <taxon>Saccharomycetes</taxon>
        <taxon>Saccharomycetales</taxon>
        <taxon>Saccharomycetaceae</taxon>
        <taxon>Torulaspora</taxon>
    </lineage>
</organism>
<dbReference type="PANTHER" id="PTHR40626">
    <property type="entry name" value="MIP31509P"/>
    <property type="match status" value="1"/>
</dbReference>
<dbReference type="GO" id="GO:0000785">
    <property type="term" value="C:chromatin"/>
    <property type="evidence" value="ECO:0007669"/>
    <property type="project" value="TreeGrafter"/>
</dbReference>
<dbReference type="GO" id="GO:0005634">
    <property type="term" value="C:nucleus"/>
    <property type="evidence" value="ECO:0007669"/>
    <property type="project" value="UniProtKB-SubCell"/>
</dbReference>
<accession>A0A7H9HQQ4</accession>
<evidence type="ECO:0000256" key="7">
    <source>
        <dbReference type="PROSITE-ProRule" id="PRU00042"/>
    </source>
</evidence>
<proteinExistence type="predicted"/>
<keyword evidence="10" id="KW-1185">Reference proteome</keyword>
<evidence type="ECO:0000313" key="9">
    <source>
        <dbReference type="EMBL" id="QLQ79619.1"/>
    </source>
</evidence>
<evidence type="ECO:0000256" key="4">
    <source>
        <dbReference type="ARBA" id="ARBA00022771"/>
    </source>
</evidence>
<keyword evidence="6" id="KW-0539">Nucleus</keyword>
<dbReference type="FunFam" id="3.30.160.60:FF:000634">
    <property type="entry name" value="Zinc finger X-chromosomal protein"/>
    <property type="match status" value="1"/>
</dbReference>
<dbReference type="GO" id="GO:0008270">
    <property type="term" value="F:zinc ion binding"/>
    <property type="evidence" value="ECO:0007669"/>
    <property type="project" value="UniProtKB-KW"/>
</dbReference>